<dbReference type="Proteomes" id="UP000191931">
    <property type="component" value="Unassembled WGS sequence"/>
</dbReference>
<dbReference type="PANTHER" id="PTHR35866:SF1">
    <property type="entry name" value="YKGJ FAMILY CYSTEINE CLUSTER PROTEIN"/>
    <property type="match status" value="1"/>
</dbReference>
<evidence type="ECO:0008006" key="3">
    <source>
        <dbReference type="Google" id="ProtNLM"/>
    </source>
</evidence>
<evidence type="ECO:0000313" key="2">
    <source>
        <dbReference type="Proteomes" id="UP000191931"/>
    </source>
</evidence>
<organism evidence="1 2">
    <name type="scientific">Desulfamplus magnetovallimortis</name>
    <dbReference type="NCBI Taxonomy" id="1246637"/>
    <lineage>
        <taxon>Bacteria</taxon>
        <taxon>Pseudomonadati</taxon>
        <taxon>Thermodesulfobacteriota</taxon>
        <taxon>Desulfobacteria</taxon>
        <taxon>Desulfobacterales</taxon>
        <taxon>Desulfobacteraceae</taxon>
        <taxon>Desulfamplus</taxon>
    </lineage>
</organism>
<accession>A0A1W1HH33</accession>
<dbReference type="OrthoDB" id="275146at2"/>
<keyword evidence="2" id="KW-1185">Reference proteome</keyword>
<evidence type="ECO:0000313" key="1">
    <source>
        <dbReference type="EMBL" id="SLM31725.1"/>
    </source>
</evidence>
<dbReference type="Pfam" id="PF03692">
    <property type="entry name" value="CxxCxxCC"/>
    <property type="match status" value="1"/>
</dbReference>
<dbReference type="EMBL" id="FWEV01000283">
    <property type="protein sequence ID" value="SLM31725.1"/>
    <property type="molecule type" value="Genomic_DNA"/>
</dbReference>
<sequence>MQFAYLRIFCNMAICNTSKKESSSRIISSKGFSFYFNSEACRDCHALCCRGKSGNIWINREEMINISSLLNLNPIDAMQNFFEKRDNRLLIREQFDGKEFRCLFLDNNQKCSIYKARPAQCRSFPFWAHYSIDNVTDNRISLLVEECPGVVLINEA</sequence>
<name>A0A1W1HH33_9BACT</name>
<dbReference type="InterPro" id="IPR005358">
    <property type="entry name" value="Puta_zinc/iron-chelating_dom"/>
</dbReference>
<reference evidence="1 2" key="1">
    <citation type="submission" date="2017-03" db="EMBL/GenBank/DDBJ databases">
        <authorList>
            <person name="Afonso C.L."/>
            <person name="Miller P.J."/>
            <person name="Scott M.A."/>
            <person name="Spackman E."/>
            <person name="Goraichik I."/>
            <person name="Dimitrov K.M."/>
            <person name="Suarez D.L."/>
            <person name="Swayne D.E."/>
        </authorList>
    </citation>
    <scope>NUCLEOTIDE SEQUENCE [LARGE SCALE GENOMIC DNA]</scope>
    <source>
        <strain evidence="1">PRJEB14757</strain>
    </source>
</reference>
<dbReference type="PANTHER" id="PTHR35866">
    <property type="entry name" value="PUTATIVE-RELATED"/>
    <property type="match status" value="1"/>
</dbReference>
<dbReference type="AlphaFoldDB" id="A0A1W1HH33"/>
<proteinExistence type="predicted"/>
<dbReference type="STRING" id="1246637.MTBBW1_410080"/>
<protein>
    <recommendedName>
        <fullName evidence="3">YkgJ family cysteine cluster protein</fullName>
    </recommendedName>
</protein>
<gene>
    <name evidence="1" type="ORF">MTBBW1_410080</name>
</gene>